<proteinExistence type="predicted"/>
<dbReference type="EMBL" id="KB822718">
    <property type="protein sequence ID" value="ETN43134.1"/>
    <property type="molecule type" value="Genomic_DNA"/>
</dbReference>
<keyword evidence="2" id="KW-1185">Reference proteome</keyword>
<reference evidence="1 2" key="1">
    <citation type="submission" date="2013-03" db="EMBL/GenBank/DDBJ databases">
        <title>The Genome Sequence of Phialophora europaea CBS 101466.</title>
        <authorList>
            <consortium name="The Broad Institute Genomics Platform"/>
            <person name="Cuomo C."/>
            <person name="de Hoog S."/>
            <person name="Gorbushina A."/>
            <person name="Walker B."/>
            <person name="Young S.K."/>
            <person name="Zeng Q."/>
            <person name="Gargeya S."/>
            <person name="Fitzgerald M."/>
            <person name="Haas B."/>
            <person name="Abouelleil A."/>
            <person name="Allen A.W."/>
            <person name="Alvarado L."/>
            <person name="Arachchi H.M."/>
            <person name="Berlin A.M."/>
            <person name="Chapman S.B."/>
            <person name="Gainer-Dewar J."/>
            <person name="Goldberg J."/>
            <person name="Griggs A."/>
            <person name="Gujja S."/>
            <person name="Hansen M."/>
            <person name="Howarth C."/>
            <person name="Imamovic A."/>
            <person name="Ireland A."/>
            <person name="Larimer J."/>
            <person name="McCowan C."/>
            <person name="Murphy C."/>
            <person name="Pearson M."/>
            <person name="Poon T.W."/>
            <person name="Priest M."/>
            <person name="Roberts A."/>
            <person name="Saif S."/>
            <person name="Shea T."/>
            <person name="Sisk P."/>
            <person name="Sykes S."/>
            <person name="Wortman J."/>
            <person name="Nusbaum C."/>
            <person name="Birren B."/>
        </authorList>
    </citation>
    <scope>NUCLEOTIDE SEQUENCE [LARGE SCALE GENOMIC DNA]</scope>
    <source>
        <strain evidence="1 2">CBS 101466</strain>
    </source>
</reference>
<organism evidence="1 2">
    <name type="scientific">Cyphellophora europaea (strain CBS 101466)</name>
    <name type="common">Phialophora europaea</name>
    <dbReference type="NCBI Taxonomy" id="1220924"/>
    <lineage>
        <taxon>Eukaryota</taxon>
        <taxon>Fungi</taxon>
        <taxon>Dikarya</taxon>
        <taxon>Ascomycota</taxon>
        <taxon>Pezizomycotina</taxon>
        <taxon>Eurotiomycetes</taxon>
        <taxon>Chaetothyriomycetidae</taxon>
        <taxon>Chaetothyriales</taxon>
        <taxon>Cyphellophoraceae</taxon>
        <taxon>Cyphellophora</taxon>
    </lineage>
</organism>
<dbReference type="InParanoid" id="W2S5A2"/>
<sequence length="186" mass="21613">MPAEIRLMIWKYAVEDSREEKFCCACPNQKKARKNPRIREDPIRTPRLVLRLVCKQLASEMIFITPEATWAKFCNIKCLRAWAQNASTAAFNRLAAVELQCREGSPLWANRWTGGNLERYSSKKLERHMRELQTVIGDIVKVRESQVMRKGSPLWVYGFYKIMKSTIGFTLWTTASPNDQMARLPE</sequence>
<dbReference type="RefSeq" id="XP_008714870.1">
    <property type="nucleotide sequence ID" value="XM_008716648.1"/>
</dbReference>
<gene>
    <name evidence="1" type="ORF">HMPREF1541_02292</name>
</gene>
<protein>
    <submittedName>
        <fullName evidence="1">Uncharacterized protein</fullName>
    </submittedName>
</protein>
<accession>W2S5A2</accession>
<evidence type="ECO:0000313" key="2">
    <source>
        <dbReference type="Proteomes" id="UP000030752"/>
    </source>
</evidence>
<dbReference type="HOGENOM" id="CLU_1454344_0_0_1"/>
<dbReference type="VEuPathDB" id="FungiDB:HMPREF1541_02292"/>
<name>W2S5A2_CYPE1</name>
<dbReference type="Proteomes" id="UP000030752">
    <property type="component" value="Unassembled WGS sequence"/>
</dbReference>
<dbReference type="GeneID" id="19969631"/>
<dbReference type="AlphaFoldDB" id="W2S5A2"/>
<evidence type="ECO:0000313" key="1">
    <source>
        <dbReference type="EMBL" id="ETN43134.1"/>
    </source>
</evidence>